<dbReference type="Proteomes" id="UP000305546">
    <property type="component" value="Unassembled WGS sequence"/>
</dbReference>
<accession>A0A5C4M4W4</accession>
<evidence type="ECO:0000256" key="1">
    <source>
        <dbReference type="PROSITE-ProRule" id="PRU00325"/>
    </source>
</evidence>
<keyword evidence="1" id="KW-0863">Zinc-finger</keyword>
<evidence type="ECO:0000259" key="2">
    <source>
        <dbReference type="PROSITE" id="PS50966"/>
    </source>
</evidence>
<keyword evidence="1" id="KW-0479">Metal-binding</keyword>
<dbReference type="AlphaFoldDB" id="A0A5C4M4W4"/>
<feature type="domain" description="SWIM-type" evidence="2">
    <location>
        <begin position="109"/>
        <end position="140"/>
    </location>
</feature>
<keyword evidence="1" id="KW-0862">Zinc</keyword>
<dbReference type="PROSITE" id="PS50966">
    <property type="entry name" value="ZF_SWIM"/>
    <property type="match status" value="1"/>
</dbReference>
<gene>
    <name evidence="3" type="ORF">FG385_11640</name>
</gene>
<keyword evidence="4" id="KW-1185">Reference proteome</keyword>
<organism evidence="3 4">
    <name type="scientific">Amycolatopsis alkalitolerans</name>
    <dbReference type="NCBI Taxonomy" id="2547244"/>
    <lineage>
        <taxon>Bacteria</taxon>
        <taxon>Bacillati</taxon>
        <taxon>Actinomycetota</taxon>
        <taxon>Actinomycetes</taxon>
        <taxon>Pseudonocardiales</taxon>
        <taxon>Pseudonocardiaceae</taxon>
        <taxon>Amycolatopsis</taxon>
    </lineage>
</organism>
<name>A0A5C4M4W4_9PSEU</name>
<dbReference type="PANTHER" id="PTHR38133">
    <property type="entry name" value="SLR1429 PROTEIN"/>
    <property type="match status" value="1"/>
</dbReference>
<reference evidence="3 4" key="1">
    <citation type="submission" date="2019-06" db="EMBL/GenBank/DDBJ databases">
        <title>Amycolatopsis alkalitolerans sp. nov., isolated from Gastrodia elata Blume.</title>
        <authorList>
            <person name="Narsing Rao M.P."/>
            <person name="Li W.J."/>
        </authorList>
    </citation>
    <scope>NUCLEOTIDE SEQUENCE [LARGE SCALE GENOMIC DNA]</scope>
    <source>
        <strain evidence="3 4">SYSUP0005</strain>
    </source>
</reference>
<sequence>MGQSWWSGRFVAVLEDIGMGNRLQRGRSYARKGQVISLDVDAGSVVARVQGSRARPYRVRIGITAYGKLEWAKLERALADNAWYAARLLAGEMPEDIEDLFTGLGLPLFPASAGELSMDCSCPDGEVPCKHIAAAFYLLAEAFDEDPFTILAWRGRDREDLLANLQAARTSGRPAADRVEHVGPALDECLDTFFARQAGIPRTSPARTGSTGMLEQLPPIDAAVRGSSLIQLLRPAYEAFGESSPIVFPTAAARHDLAALLEGHHTEILAMLDGYGAVNPRAGEDAVLLVDLTYAEDDPEEVELDIAEELYDAVGLEVTVVITD</sequence>
<proteinExistence type="predicted"/>
<evidence type="ECO:0000313" key="4">
    <source>
        <dbReference type="Proteomes" id="UP000305546"/>
    </source>
</evidence>
<dbReference type="PANTHER" id="PTHR38133:SF1">
    <property type="entry name" value="SLR1429 PROTEIN"/>
    <property type="match status" value="1"/>
</dbReference>
<protein>
    <recommendedName>
        <fullName evidence="2">SWIM-type domain-containing protein</fullName>
    </recommendedName>
</protein>
<dbReference type="InterPro" id="IPR007527">
    <property type="entry name" value="Znf_SWIM"/>
</dbReference>
<dbReference type="OrthoDB" id="188274at2"/>
<dbReference type="GO" id="GO:0008270">
    <property type="term" value="F:zinc ion binding"/>
    <property type="evidence" value="ECO:0007669"/>
    <property type="project" value="UniProtKB-KW"/>
</dbReference>
<evidence type="ECO:0000313" key="3">
    <source>
        <dbReference type="EMBL" id="TNC26584.1"/>
    </source>
</evidence>
<comment type="caution">
    <text evidence="3">The sequence shown here is derived from an EMBL/GenBank/DDBJ whole genome shotgun (WGS) entry which is preliminary data.</text>
</comment>
<dbReference type="Pfam" id="PF04434">
    <property type="entry name" value="SWIM"/>
    <property type="match status" value="1"/>
</dbReference>
<dbReference type="EMBL" id="VDFW01000008">
    <property type="protein sequence ID" value="TNC26584.1"/>
    <property type="molecule type" value="Genomic_DNA"/>
</dbReference>